<keyword evidence="3" id="KW-0560">Oxidoreductase</keyword>
<dbReference type="SUPFAM" id="SSF51735">
    <property type="entry name" value="NAD(P)-binding Rossmann-fold domains"/>
    <property type="match status" value="1"/>
</dbReference>
<dbReference type="Proteomes" id="UP000053411">
    <property type="component" value="Unassembled WGS sequence"/>
</dbReference>
<dbReference type="GO" id="GO:0016491">
    <property type="term" value="F:oxidoreductase activity"/>
    <property type="evidence" value="ECO:0007669"/>
    <property type="project" value="UniProtKB-KW"/>
</dbReference>
<dbReference type="Pfam" id="PF00106">
    <property type="entry name" value="adh_short"/>
    <property type="match status" value="1"/>
</dbReference>
<dbReference type="OrthoDB" id="542013at2759"/>
<evidence type="ECO:0000313" key="4">
    <source>
        <dbReference type="EMBL" id="KIY02042.1"/>
    </source>
</evidence>
<reference evidence="4 5" key="1">
    <citation type="submission" date="2015-01" db="EMBL/GenBank/DDBJ databases">
        <title>The Genome Sequence of Fonsecaea multimorphosa CBS 102226.</title>
        <authorList>
            <consortium name="The Broad Institute Genomics Platform"/>
            <person name="Cuomo C."/>
            <person name="de Hoog S."/>
            <person name="Gorbushina A."/>
            <person name="Stielow B."/>
            <person name="Teixiera M."/>
            <person name="Abouelleil A."/>
            <person name="Chapman S.B."/>
            <person name="Priest M."/>
            <person name="Young S.K."/>
            <person name="Wortman J."/>
            <person name="Nusbaum C."/>
            <person name="Birren B."/>
        </authorList>
    </citation>
    <scope>NUCLEOTIDE SEQUENCE [LARGE SCALE GENOMIC DNA]</scope>
    <source>
        <strain evidence="4 5">CBS 102226</strain>
    </source>
</reference>
<sequence>MSSFTGSVLVTGGTTGLGFHAAAEIARQRPDHCIVIAARTDAGGSAESINRRVLGSEDHDHHRRRVQFMVLDLGDLKSVRAFVARWAEQNLPPISILLLNAGRQFPFGDIQYTADGFEATFGINHMGHALLFYLLQPHLANEARIVVTASGTHDPLQKTGMPPPMYTSAEDLAHPASPAALKAPGRQRYTSSKLCNVLWTYALDRRLGRPPSRQKWTVVAFDPGLMPGTGLARGYPAVARFMWKRVLPSLIPLLRLVLSSPNIHTPEESGAALAWLALDAEVRMQSGVYFEGRRQIKSSVDSYDETKQEELWAWTVKTLARDEQERRRFELVET</sequence>
<evidence type="ECO:0000256" key="3">
    <source>
        <dbReference type="ARBA" id="ARBA00023002"/>
    </source>
</evidence>
<dbReference type="Gene3D" id="3.40.50.720">
    <property type="entry name" value="NAD(P)-binding Rossmann-like Domain"/>
    <property type="match status" value="1"/>
</dbReference>
<dbReference type="AlphaFoldDB" id="A0A0D2IYB4"/>
<gene>
    <name evidence="4" type="ORF">Z520_02180</name>
</gene>
<dbReference type="PRINTS" id="PR00081">
    <property type="entry name" value="GDHRDH"/>
</dbReference>
<organism evidence="4 5">
    <name type="scientific">Fonsecaea multimorphosa CBS 102226</name>
    <dbReference type="NCBI Taxonomy" id="1442371"/>
    <lineage>
        <taxon>Eukaryota</taxon>
        <taxon>Fungi</taxon>
        <taxon>Dikarya</taxon>
        <taxon>Ascomycota</taxon>
        <taxon>Pezizomycotina</taxon>
        <taxon>Eurotiomycetes</taxon>
        <taxon>Chaetothyriomycetidae</taxon>
        <taxon>Chaetothyriales</taxon>
        <taxon>Herpotrichiellaceae</taxon>
        <taxon>Fonsecaea</taxon>
    </lineage>
</organism>
<dbReference type="GeneID" id="27707926"/>
<evidence type="ECO:0000256" key="1">
    <source>
        <dbReference type="ARBA" id="ARBA00006484"/>
    </source>
</evidence>
<keyword evidence="5" id="KW-1185">Reference proteome</keyword>
<comment type="similarity">
    <text evidence="1">Belongs to the short-chain dehydrogenases/reductases (SDR) family.</text>
</comment>
<dbReference type="InterPro" id="IPR002347">
    <property type="entry name" value="SDR_fam"/>
</dbReference>
<protein>
    <submittedName>
        <fullName evidence="4">Uncharacterized protein</fullName>
    </submittedName>
</protein>
<keyword evidence="2" id="KW-0521">NADP</keyword>
<accession>A0A0D2IYB4</accession>
<dbReference type="InterPro" id="IPR036291">
    <property type="entry name" value="NAD(P)-bd_dom_sf"/>
</dbReference>
<dbReference type="STRING" id="1442371.A0A0D2IYB4"/>
<dbReference type="PANTHER" id="PTHR24320:SF152">
    <property type="entry name" value="SHORT-CHAIN DEHYDROGENASE_REDUCTASE FAMILY PROTEIN"/>
    <property type="match status" value="1"/>
</dbReference>
<evidence type="ECO:0000313" key="5">
    <source>
        <dbReference type="Proteomes" id="UP000053411"/>
    </source>
</evidence>
<name>A0A0D2IYB4_9EURO</name>
<dbReference type="VEuPathDB" id="FungiDB:Z520_02180"/>
<dbReference type="RefSeq" id="XP_016636164.1">
    <property type="nucleotide sequence ID" value="XM_016772694.1"/>
</dbReference>
<dbReference type="EMBL" id="KN848064">
    <property type="protein sequence ID" value="KIY02042.1"/>
    <property type="molecule type" value="Genomic_DNA"/>
</dbReference>
<evidence type="ECO:0000256" key="2">
    <source>
        <dbReference type="ARBA" id="ARBA00022857"/>
    </source>
</evidence>
<dbReference type="PANTHER" id="PTHR24320">
    <property type="entry name" value="RETINOL DEHYDROGENASE"/>
    <property type="match status" value="1"/>
</dbReference>
<proteinExistence type="inferred from homology"/>